<protein>
    <submittedName>
        <fullName evidence="1">Uncharacterized protein</fullName>
    </submittedName>
</protein>
<dbReference type="RefSeq" id="WP_098802992.1">
    <property type="nucleotide sequence ID" value="NZ_NUTL01000037.1"/>
</dbReference>
<gene>
    <name evidence="1" type="ORF">COF81_09545</name>
</gene>
<sequence length="119" mass="14058">MKKFAINRLHQNEHDAILIFHATPSLSNYIWQWYLTDNKYKEGNPIEGQHYESWTTATDIIKEKGYDGLYLYCKYTDINTKVESKSEYIKLYSDFNKIIESGTIFDRISKFDENGAIIN</sequence>
<dbReference type="Proteomes" id="UP000221918">
    <property type="component" value="Unassembled WGS sequence"/>
</dbReference>
<evidence type="ECO:0000313" key="2">
    <source>
        <dbReference type="Proteomes" id="UP000221918"/>
    </source>
</evidence>
<name>A0ABD6TCI5_9BACI</name>
<evidence type="ECO:0000313" key="1">
    <source>
        <dbReference type="EMBL" id="PHE99951.1"/>
    </source>
</evidence>
<accession>A0ABD6TCI5</accession>
<reference evidence="1 2" key="1">
    <citation type="submission" date="2017-09" db="EMBL/GenBank/DDBJ databases">
        <title>Large-scale bioinformatics analysis of Bacillus genomes uncovers conserved roles of natural products in bacterial physiology.</title>
        <authorList>
            <consortium name="Agbiome Team Llc"/>
            <person name="Bleich R.M."/>
            <person name="Grubbs K.J."/>
            <person name="Santa Maria K.C."/>
            <person name="Allen S.E."/>
            <person name="Farag S."/>
            <person name="Shank E.A."/>
            <person name="Bowers A."/>
        </authorList>
    </citation>
    <scope>NUCLEOTIDE SEQUENCE [LARGE SCALE GENOMIC DNA]</scope>
    <source>
        <strain evidence="1 2">AFS037265</strain>
    </source>
</reference>
<dbReference type="EMBL" id="NUTL01000037">
    <property type="protein sequence ID" value="PHE99951.1"/>
    <property type="molecule type" value="Genomic_DNA"/>
</dbReference>
<proteinExistence type="predicted"/>
<comment type="caution">
    <text evidence="1">The sequence shown here is derived from an EMBL/GenBank/DDBJ whole genome shotgun (WGS) entry which is preliminary data.</text>
</comment>
<organism evidence="1 2">
    <name type="scientific">Bacillus pseudomycoides</name>
    <dbReference type="NCBI Taxonomy" id="64104"/>
    <lineage>
        <taxon>Bacteria</taxon>
        <taxon>Bacillati</taxon>
        <taxon>Bacillota</taxon>
        <taxon>Bacilli</taxon>
        <taxon>Bacillales</taxon>
        <taxon>Bacillaceae</taxon>
        <taxon>Bacillus</taxon>
        <taxon>Bacillus cereus group</taxon>
    </lineage>
</organism>
<dbReference type="AlphaFoldDB" id="A0ABD6TCI5"/>